<feature type="domain" description="Receptor ligand binding region" evidence="9">
    <location>
        <begin position="593"/>
        <end position="875"/>
    </location>
</feature>
<reference evidence="10 11" key="1">
    <citation type="submission" date="2024-01" db="EMBL/GenBank/DDBJ databases">
        <title>The genome of the rayed Mediterranean limpet Patella caerulea (Linnaeus, 1758).</title>
        <authorList>
            <person name="Anh-Thu Weber A."/>
            <person name="Halstead-Nussloch G."/>
        </authorList>
    </citation>
    <scope>NUCLEOTIDE SEQUENCE [LARGE SCALE GENOMIC DNA]</scope>
    <source>
        <strain evidence="10">AATW-2023a</strain>
        <tissue evidence="10">Whole specimen</tissue>
    </source>
</reference>
<dbReference type="Gene3D" id="3.40.50.2300">
    <property type="match status" value="4"/>
</dbReference>
<comment type="subcellular location">
    <subcellularLocation>
        <location evidence="1">Membrane</location>
        <topology evidence="1">Multi-pass membrane protein</topology>
    </subcellularLocation>
</comment>
<feature type="region of interest" description="Disordered" evidence="7">
    <location>
        <begin position="1208"/>
        <end position="1273"/>
    </location>
</feature>
<keyword evidence="4 8" id="KW-0472">Membrane</keyword>
<dbReference type="PRINTS" id="PR00248">
    <property type="entry name" value="GPCRMGR"/>
</dbReference>
<feature type="region of interest" description="Disordered" evidence="7">
    <location>
        <begin position="1128"/>
        <end position="1152"/>
    </location>
</feature>
<proteinExistence type="predicted"/>
<feature type="domain" description="Receptor ligand binding region" evidence="9">
    <location>
        <begin position="69"/>
        <end position="436"/>
    </location>
</feature>
<dbReference type="InterPro" id="IPR000337">
    <property type="entry name" value="GPCR_3"/>
</dbReference>
<dbReference type="InterPro" id="IPR028082">
    <property type="entry name" value="Peripla_BP_I"/>
</dbReference>
<evidence type="ECO:0000256" key="5">
    <source>
        <dbReference type="ARBA" id="ARBA00023170"/>
    </source>
</evidence>
<evidence type="ECO:0000256" key="2">
    <source>
        <dbReference type="ARBA" id="ARBA00022692"/>
    </source>
</evidence>
<feature type="compositionally biased region" description="Polar residues" evidence="7">
    <location>
        <begin position="1262"/>
        <end position="1273"/>
    </location>
</feature>
<sequence>MTSQVFKTLLSVYYFICIIFYVNCQLQYCKPRVLTEEGDVNIASIIAIHETGSNNCGKISETEFQVAAAIRWTINTLNGNNNSLASFIPGVKIGYQIYDDCGLEMLSNKHLTDMIHVNEAEDCIQPPTPAVSSTPLLGIIGTSTSQTTSSISRLLEHTKIPVVGIAATLPELSNKTLYPNFVRAIPSDTIQSKVILDMVKKLEWSYIVGIRTDDNYGREGFLEFSKMAKQAGICISDVLVLRRGDPNMINVIETFIRGLISQINVTVGNNFGVVYFGHASEANSIFDTVRLRSSRWHNPARFNSIQWIMSEGVGTSLSVASAHKIHRNLLLSVSITNLELSEIRDGFLDLVSVTKFQNLTTEWKTVIEEYVRSVYKCEISQPTTLALCTDEHISKNYHPYSYISSALDAIYILATALKAAQKQLCPNQIGVCGALRSELENNILENYKQSTIDYKTIGKNFVPLRFFSSRSLKRDLNGDFKISGESLYDINIAETGREVFSKVGYYEDGVLNISGLKTKWTLPTQSRCKMVCDKCLYNDDLAYVYIPGDVLILGLFPVHDPGNGYGCGEYRNTGTSFVSLLAFLSTLADLKTKTGINFGGIVIDDCYNPLRASNLLNMVFSKKEILVDKISGSPIDISKIIAVVGAQSSNLAVSILPTLSNLAIPLISYSATSPDLDDRINYPYFLRTVPSDALQVEAILNVVKQLNVSHVGAINVNNNYGRKAVALFKRLAENSRICVEDSFELAESELSEEFTKAVNTLERNQARYVVFFGLNSIAINLLNAIGNTPASVIFIASETWGRNVNVIEGGRGLPSRGSLTLSVQTSAVADNNFREYLGSLRQENQSYIPWIHSFWQSTFQCNIPSGFNNMFQSDCSSKLKLNDATITQFVQDQRVVQTINAVTAAGIGYKNAIQYSCSIIDIMKCDTYIDSIRSVRVLSTTGRSFGIFDQDSNGNFGFIVNNIQRQSDGSYAYVKVGSFGTQGLELDVANLRFYGEIGTSIPVPESSCRFIPHCTVCLVKDPTRPVVNTLPPDTTNKSPNYKSDNSLTPVVVVLAVLVTILMIFLGVVIFLILRNNVLQKGKSESTAREPPFHTYDTATTSPPRRPSQGISLHELPRCRSSCQVLQESSDSSGVVTSRENDSDDQGPDVPTTYLSFVNGNPEIISVIAGTSQYQTSSFTPVSDPTYLHAVNLGSQEYIPPRSNAITYQQKPLTSSTESKSGYKSSNSPSISSTNALLFQNPNIQSHRRSSVSPNVPSPNALLFQSSNKQSNCHSLAQPTMNVPSSNVLIVNNLSSPRESHPSSKEVNNTQSLAPLVFLGPNTNQQQRIPYTRTLSYVTGEQLNPNPQACILGENYV</sequence>
<feature type="compositionally biased region" description="Low complexity" evidence="7">
    <location>
        <begin position="1214"/>
        <end position="1232"/>
    </location>
</feature>
<evidence type="ECO:0000313" key="11">
    <source>
        <dbReference type="Proteomes" id="UP001347796"/>
    </source>
</evidence>
<dbReference type="GO" id="GO:0016020">
    <property type="term" value="C:membrane"/>
    <property type="evidence" value="ECO:0007669"/>
    <property type="project" value="UniProtKB-SubCell"/>
</dbReference>
<evidence type="ECO:0000256" key="1">
    <source>
        <dbReference type="ARBA" id="ARBA00004141"/>
    </source>
</evidence>
<comment type="caution">
    <text evidence="10">The sequence shown here is derived from an EMBL/GenBank/DDBJ whole genome shotgun (WGS) entry which is preliminary data.</text>
</comment>
<feature type="compositionally biased region" description="Polar residues" evidence="7">
    <location>
        <begin position="1233"/>
        <end position="1244"/>
    </location>
</feature>
<dbReference type="EMBL" id="JAZGQO010000010">
    <property type="protein sequence ID" value="KAK6176864.1"/>
    <property type="molecule type" value="Genomic_DNA"/>
</dbReference>
<feature type="region of interest" description="Disordered" evidence="7">
    <location>
        <begin position="1083"/>
        <end position="1111"/>
    </location>
</feature>
<evidence type="ECO:0000256" key="8">
    <source>
        <dbReference type="SAM" id="Phobius"/>
    </source>
</evidence>
<organism evidence="10 11">
    <name type="scientific">Patella caerulea</name>
    <name type="common">Rayed Mediterranean limpet</name>
    <dbReference type="NCBI Taxonomy" id="87958"/>
    <lineage>
        <taxon>Eukaryota</taxon>
        <taxon>Metazoa</taxon>
        <taxon>Spiralia</taxon>
        <taxon>Lophotrochozoa</taxon>
        <taxon>Mollusca</taxon>
        <taxon>Gastropoda</taxon>
        <taxon>Patellogastropoda</taxon>
        <taxon>Patelloidea</taxon>
        <taxon>Patellidae</taxon>
        <taxon>Patella</taxon>
    </lineage>
</organism>
<protein>
    <recommendedName>
        <fullName evidence="9">Receptor ligand binding region domain-containing protein</fullName>
    </recommendedName>
</protein>
<name>A0AAN8PIH1_PATCE</name>
<dbReference type="PANTHER" id="PTHR24060">
    <property type="entry name" value="METABOTROPIC GLUTAMATE RECEPTOR"/>
    <property type="match status" value="1"/>
</dbReference>
<evidence type="ECO:0000259" key="9">
    <source>
        <dbReference type="Pfam" id="PF01094"/>
    </source>
</evidence>
<keyword evidence="11" id="KW-1185">Reference proteome</keyword>
<feature type="compositionally biased region" description="Polar residues" evidence="7">
    <location>
        <begin position="1128"/>
        <end position="1137"/>
    </location>
</feature>
<keyword evidence="2 8" id="KW-0812">Transmembrane</keyword>
<keyword evidence="3 8" id="KW-1133">Transmembrane helix</keyword>
<evidence type="ECO:0000256" key="6">
    <source>
        <dbReference type="ARBA" id="ARBA00023180"/>
    </source>
</evidence>
<dbReference type="InterPro" id="IPR001828">
    <property type="entry name" value="ANF_lig-bd_rcpt"/>
</dbReference>
<dbReference type="InterPro" id="IPR050726">
    <property type="entry name" value="mGluR"/>
</dbReference>
<feature type="transmembrane region" description="Helical" evidence="8">
    <location>
        <begin position="5"/>
        <end position="22"/>
    </location>
</feature>
<evidence type="ECO:0000256" key="7">
    <source>
        <dbReference type="SAM" id="MobiDB-lite"/>
    </source>
</evidence>
<evidence type="ECO:0000313" key="10">
    <source>
        <dbReference type="EMBL" id="KAK6176864.1"/>
    </source>
</evidence>
<evidence type="ECO:0000256" key="3">
    <source>
        <dbReference type="ARBA" id="ARBA00022989"/>
    </source>
</evidence>
<keyword evidence="5" id="KW-0675">Receptor</keyword>
<gene>
    <name evidence="10" type="ORF">SNE40_015081</name>
</gene>
<dbReference type="SUPFAM" id="SSF53822">
    <property type="entry name" value="Periplasmic binding protein-like I"/>
    <property type="match status" value="2"/>
</dbReference>
<dbReference type="Pfam" id="PF01094">
    <property type="entry name" value="ANF_receptor"/>
    <property type="match status" value="2"/>
</dbReference>
<dbReference type="Proteomes" id="UP001347796">
    <property type="component" value="Unassembled WGS sequence"/>
</dbReference>
<feature type="compositionally biased region" description="Low complexity" evidence="7">
    <location>
        <begin position="1250"/>
        <end position="1259"/>
    </location>
</feature>
<keyword evidence="6" id="KW-0325">Glycoprotein</keyword>
<feature type="transmembrane region" description="Helical" evidence="8">
    <location>
        <begin position="1047"/>
        <end position="1073"/>
    </location>
</feature>
<accession>A0AAN8PIH1</accession>
<evidence type="ECO:0000256" key="4">
    <source>
        <dbReference type="ARBA" id="ARBA00023136"/>
    </source>
</evidence>
<dbReference type="GO" id="GO:0004930">
    <property type="term" value="F:G protein-coupled receptor activity"/>
    <property type="evidence" value="ECO:0007669"/>
    <property type="project" value="InterPro"/>
</dbReference>